<keyword evidence="2" id="KW-0479">Metal-binding</keyword>
<protein>
    <submittedName>
        <fullName evidence="4">4-hydroxyphenylpyruvate dioxygenase and related hemolysins</fullName>
    </submittedName>
</protein>
<dbReference type="EMBL" id="LT906441">
    <property type="protein sequence ID" value="SNV36614.1"/>
    <property type="molecule type" value="Genomic_DNA"/>
</dbReference>
<dbReference type="GO" id="GO:0046872">
    <property type="term" value="F:metal ion binding"/>
    <property type="evidence" value="ECO:0007669"/>
    <property type="project" value="UniProtKB-KW"/>
</dbReference>
<dbReference type="CDD" id="cd07249">
    <property type="entry name" value="MMCE"/>
    <property type="match status" value="1"/>
</dbReference>
<feature type="domain" description="VOC" evidence="3">
    <location>
        <begin position="11"/>
        <end position="143"/>
    </location>
</feature>
<evidence type="ECO:0000256" key="1">
    <source>
        <dbReference type="ARBA" id="ARBA00009308"/>
    </source>
</evidence>
<dbReference type="GO" id="GO:0004493">
    <property type="term" value="F:methylmalonyl-CoA epimerase activity"/>
    <property type="evidence" value="ECO:0007669"/>
    <property type="project" value="TreeGrafter"/>
</dbReference>
<keyword evidence="4" id="KW-0223">Dioxygenase</keyword>
<dbReference type="SUPFAM" id="SSF54593">
    <property type="entry name" value="Glyoxalase/Bleomycin resistance protein/Dihydroxybiphenyl dioxygenase"/>
    <property type="match status" value="1"/>
</dbReference>
<sequence length="154" mass="17022">MENFNNDPFACVDHVGFAVKDMDEAIKYHCDVLGFHVLLREKNEGHGVEEAMIATGEFGKETTVVQLLAPLGEDSTIGKYISKNKNMIQQVCYRTYNLDKTIEVLKERGAVFIGEPSIGTAGSRVIFLHPKYTGGILVEVTEPPAGGMPYKQDK</sequence>
<accession>A0A239WSJ5</accession>
<keyword evidence="4" id="KW-0670">Pyruvate</keyword>
<dbReference type="KEGG" id="cgrn:4412665_01386"/>
<dbReference type="RefSeq" id="WP_021103400.1">
    <property type="nucleotide sequence ID" value="NZ_AP026710.1"/>
</dbReference>
<evidence type="ECO:0000313" key="4">
    <source>
        <dbReference type="EMBL" id="SNV36614.1"/>
    </source>
</evidence>
<name>A0A239WSJ5_9ACTN</name>
<dbReference type="Gene3D" id="3.10.180.10">
    <property type="entry name" value="2,3-Dihydroxybiphenyl 1,2-Dioxygenase, domain 1"/>
    <property type="match status" value="1"/>
</dbReference>
<dbReference type="InterPro" id="IPR037523">
    <property type="entry name" value="VOC_core"/>
</dbReference>
<dbReference type="PANTHER" id="PTHR43048:SF3">
    <property type="entry name" value="METHYLMALONYL-COA EPIMERASE, MITOCHONDRIAL"/>
    <property type="match status" value="1"/>
</dbReference>
<organism evidence="4 5">
    <name type="scientific">Cutibacterium granulosum</name>
    <dbReference type="NCBI Taxonomy" id="33011"/>
    <lineage>
        <taxon>Bacteria</taxon>
        <taxon>Bacillati</taxon>
        <taxon>Actinomycetota</taxon>
        <taxon>Actinomycetes</taxon>
        <taxon>Propionibacteriales</taxon>
        <taxon>Propionibacteriaceae</taxon>
        <taxon>Cutibacterium</taxon>
    </lineage>
</organism>
<comment type="similarity">
    <text evidence="1">Belongs to the methylmalonyl-CoA epimerase family.</text>
</comment>
<evidence type="ECO:0000313" key="5">
    <source>
        <dbReference type="Proteomes" id="UP000215332"/>
    </source>
</evidence>
<dbReference type="GO" id="GO:0046491">
    <property type="term" value="P:L-methylmalonyl-CoA metabolic process"/>
    <property type="evidence" value="ECO:0007669"/>
    <property type="project" value="TreeGrafter"/>
</dbReference>
<dbReference type="GeneID" id="85153932"/>
<dbReference type="eggNOG" id="COG0346">
    <property type="taxonomic scope" value="Bacteria"/>
</dbReference>
<evidence type="ECO:0000256" key="2">
    <source>
        <dbReference type="ARBA" id="ARBA00022723"/>
    </source>
</evidence>
<dbReference type="AlphaFoldDB" id="A0A239WSJ5"/>
<dbReference type="PANTHER" id="PTHR43048">
    <property type="entry name" value="METHYLMALONYL-COA EPIMERASE"/>
    <property type="match status" value="1"/>
</dbReference>
<gene>
    <name evidence="4" type="ORF">SAMEA4412665_01386</name>
</gene>
<keyword evidence="4" id="KW-0560">Oxidoreductase</keyword>
<dbReference type="Pfam" id="PF13669">
    <property type="entry name" value="Glyoxalase_4"/>
    <property type="match status" value="1"/>
</dbReference>
<dbReference type="PROSITE" id="PS51819">
    <property type="entry name" value="VOC"/>
    <property type="match status" value="1"/>
</dbReference>
<dbReference type="InterPro" id="IPR051785">
    <property type="entry name" value="MMCE/EMCE_epimerase"/>
</dbReference>
<dbReference type="InterPro" id="IPR017515">
    <property type="entry name" value="MeMalonyl-CoA_epimerase"/>
</dbReference>
<reference evidence="4 5" key="1">
    <citation type="submission" date="2017-06" db="EMBL/GenBank/DDBJ databases">
        <authorList>
            <consortium name="Pathogen Informatics"/>
        </authorList>
    </citation>
    <scope>NUCLEOTIDE SEQUENCE [LARGE SCALE GENOMIC DNA]</scope>
    <source>
        <strain evidence="4 5">NCTC11865</strain>
    </source>
</reference>
<dbReference type="GO" id="GO:0051213">
    <property type="term" value="F:dioxygenase activity"/>
    <property type="evidence" value="ECO:0007669"/>
    <property type="project" value="UniProtKB-KW"/>
</dbReference>
<proteinExistence type="inferred from homology"/>
<dbReference type="InterPro" id="IPR029068">
    <property type="entry name" value="Glyas_Bleomycin-R_OHBP_Dase"/>
</dbReference>
<dbReference type="Proteomes" id="UP000215332">
    <property type="component" value="Chromosome 1"/>
</dbReference>
<evidence type="ECO:0000259" key="3">
    <source>
        <dbReference type="PROSITE" id="PS51819"/>
    </source>
</evidence>